<evidence type="ECO:0000313" key="2">
    <source>
        <dbReference type="EMBL" id="MQL74233.1"/>
    </source>
</evidence>
<evidence type="ECO:0000313" key="3">
    <source>
        <dbReference type="Proteomes" id="UP000652761"/>
    </source>
</evidence>
<dbReference type="EMBL" id="NMUH01000197">
    <property type="protein sequence ID" value="MQL74233.1"/>
    <property type="molecule type" value="Genomic_DNA"/>
</dbReference>
<evidence type="ECO:0000256" key="1">
    <source>
        <dbReference type="SAM" id="Phobius"/>
    </source>
</evidence>
<name>A0A843TXU3_COLES</name>
<reference evidence="2" key="1">
    <citation type="submission" date="2017-07" db="EMBL/GenBank/DDBJ databases">
        <title>Taro Niue Genome Assembly and Annotation.</title>
        <authorList>
            <person name="Atibalentja N."/>
            <person name="Keating K."/>
            <person name="Fields C.J."/>
        </authorList>
    </citation>
    <scope>NUCLEOTIDE SEQUENCE</scope>
    <source>
        <strain evidence="2">Niue_2</strain>
        <tissue evidence="2">Leaf</tissue>
    </source>
</reference>
<feature type="transmembrane region" description="Helical" evidence="1">
    <location>
        <begin position="12"/>
        <end position="36"/>
    </location>
</feature>
<gene>
    <name evidence="2" type="ORF">Taro_006602</name>
</gene>
<comment type="caution">
    <text evidence="2">The sequence shown here is derived from an EMBL/GenBank/DDBJ whole genome shotgun (WGS) entry which is preliminary data.</text>
</comment>
<keyword evidence="1" id="KW-0472">Membrane</keyword>
<keyword evidence="1" id="KW-1133">Transmembrane helix</keyword>
<sequence>MKGVNGGLYFSTTYLFLSVFLPLFFFTFDIVVYCFYQKMRRLLLVNAFVGFGFQTSSSDQVIMHYLLLFTAGDSGAHIIDGGAAFELLAAKRSLTAAIVIMRQRILLTLKGSSGMIFRAMKCKRSYARCVALNKMSSKYALTVVCVWENISVQHASYLMMISQRDNTTAMVVEFAELVVARISSTVLNVVGSSFLCNFFLHCKIFTIKYYEVIVFV</sequence>
<dbReference type="Proteomes" id="UP000652761">
    <property type="component" value="Unassembled WGS sequence"/>
</dbReference>
<keyword evidence="1" id="KW-0812">Transmembrane</keyword>
<proteinExistence type="predicted"/>
<accession>A0A843TXU3</accession>
<protein>
    <submittedName>
        <fullName evidence="2">Uncharacterized protein</fullName>
    </submittedName>
</protein>
<organism evidence="2 3">
    <name type="scientific">Colocasia esculenta</name>
    <name type="common">Wild taro</name>
    <name type="synonym">Arum esculentum</name>
    <dbReference type="NCBI Taxonomy" id="4460"/>
    <lineage>
        <taxon>Eukaryota</taxon>
        <taxon>Viridiplantae</taxon>
        <taxon>Streptophyta</taxon>
        <taxon>Embryophyta</taxon>
        <taxon>Tracheophyta</taxon>
        <taxon>Spermatophyta</taxon>
        <taxon>Magnoliopsida</taxon>
        <taxon>Liliopsida</taxon>
        <taxon>Araceae</taxon>
        <taxon>Aroideae</taxon>
        <taxon>Colocasieae</taxon>
        <taxon>Colocasia</taxon>
    </lineage>
</organism>
<keyword evidence="3" id="KW-1185">Reference proteome</keyword>
<dbReference type="AlphaFoldDB" id="A0A843TXU3"/>
<dbReference type="OrthoDB" id="10653160at2759"/>